<dbReference type="GO" id="GO:0071949">
    <property type="term" value="F:FAD binding"/>
    <property type="evidence" value="ECO:0007669"/>
    <property type="project" value="TreeGrafter"/>
</dbReference>
<proteinExistence type="inferred from homology"/>
<evidence type="ECO:0000256" key="6">
    <source>
        <dbReference type="ARBA" id="ARBA00022827"/>
    </source>
</evidence>
<dbReference type="SUPFAM" id="SSF48173">
    <property type="entry name" value="Cryptochrome/photolyase FAD-binding domain"/>
    <property type="match status" value="1"/>
</dbReference>
<dbReference type="InterPro" id="IPR036155">
    <property type="entry name" value="Crypto/Photolyase_N_sf"/>
</dbReference>
<dbReference type="Proteomes" id="UP000286976">
    <property type="component" value="Unassembled WGS sequence"/>
</dbReference>
<comment type="function">
    <text evidence="10">Involved in repair of UV radiation-induced DNA damage. Catalyzes the light-dependent monomerization (300-600 nm) of cyclobutyl pyrimidine dimers (in cis-syn configuration), which are formed between adjacent bases on the same DNA strand upon exposure to ultraviolet radiation.</text>
</comment>
<feature type="site" description="Electron transfer via tryptophanyl radical" evidence="13">
    <location>
        <position position="306"/>
    </location>
</feature>
<dbReference type="Gene3D" id="1.25.40.80">
    <property type="match status" value="1"/>
</dbReference>
<dbReference type="OrthoDB" id="9772484at2"/>
<dbReference type="Pfam" id="PF00875">
    <property type="entry name" value="DNA_photolyase"/>
    <property type="match status" value="1"/>
</dbReference>
<comment type="cofactor">
    <cofactor evidence="12">
        <name>FAD</name>
        <dbReference type="ChEBI" id="CHEBI:57692"/>
    </cofactor>
    <text evidence="12">Binds 1 FAD per subunit.</text>
</comment>
<gene>
    <name evidence="16" type="ORF">CWE15_02195</name>
</gene>
<dbReference type="AlphaFoldDB" id="A0A432X9L5"/>
<name>A0A432X9L5_9GAMM</name>
<dbReference type="EC" id="4.1.99.3" evidence="3"/>
<dbReference type="InterPro" id="IPR018394">
    <property type="entry name" value="DNA_photolyase_1_CS_C"/>
</dbReference>
<feature type="binding site" evidence="12">
    <location>
        <begin position="232"/>
        <end position="236"/>
    </location>
    <ligand>
        <name>FAD</name>
        <dbReference type="ChEBI" id="CHEBI:57692"/>
    </ligand>
</feature>
<evidence type="ECO:0000256" key="8">
    <source>
        <dbReference type="ARBA" id="ARBA00031671"/>
    </source>
</evidence>
<dbReference type="PANTHER" id="PTHR11455:SF9">
    <property type="entry name" value="CRYPTOCHROME CIRCADIAN CLOCK 5 ISOFORM X1"/>
    <property type="match status" value="1"/>
</dbReference>
<comment type="cofactor">
    <cofactor evidence="1">
        <name>(6R)-5,10-methylene-5,6,7,8-tetrahydrofolate</name>
        <dbReference type="ChEBI" id="CHEBI:15636"/>
    </cofactor>
</comment>
<comment type="catalytic activity">
    <reaction evidence="9">
        <text>cyclobutadipyrimidine (in DNA) = 2 pyrimidine residues (in DNA).</text>
        <dbReference type="EC" id="4.1.99.3"/>
    </reaction>
</comment>
<evidence type="ECO:0000313" key="17">
    <source>
        <dbReference type="Proteomes" id="UP000286976"/>
    </source>
</evidence>
<evidence type="ECO:0000256" key="3">
    <source>
        <dbReference type="ARBA" id="ARBA00013149"/>
    </source>
</evidence>
<evidence type="ECO:0000256" key="10">
    <source>
        <dbReference type="ARBA" id="ARBA00059220"/>
    </source>
</evidence>
<dbReference type="GO" id="GO:0003904">
    <property type="term" value="F:deoxyribodipyrimidine photo-lyase activity"/>
    <property type="evidence" value="ECO:0007669"/>
    <property type="project" value="UniProtKB-EC"/>
</dbReference>
<keyword evidence="16" id="KW-0456">Lyase</keyword>
<keyword evidence="5 12" id="KW-0285">Flavoprotein</keyword>
<evidence type="ECO:0000256" key="7">
    <source>
        <dbReference type="ARBA" id="ARBA00022991"/>
    </source>
</evidence>
<dbReference type="FunFam" id="1.10.579.10:FF:000003">
    <property type="entry name" value="Deoxyribodipyrimidine photo-lyase"/>
    <property type="match status" value="1"/>
</dbReference>
<reference evidence="16 17" key="1">
    <citation type="journal article" date="2011" name="Front. Microbiol.">
        <title>Genomic signatures of strain selection and enhancement in Bacillus atrophaeus var. globigii, a historical biowarfare simulant.</title>
        <authorList>
            <person name="Gibbons H.S."/>
            <person name="Broomall S.M."/>
            <person name="McNew L.A."/>
            <person name="Daligault H."/>
            <person name="Chapman C."/>
            <person name="Bruce D."/>
            <person name="Karavis M."/>
            <person name="Krepps M."/>
            <person name="McGregor P.A."/>
            <person name="Hong C."/>
            <person name="Park K.H."/>
            <person name="Akmal A."/>
            <person name="Feldman A."/>
            <person name="Lin J.S."/>
            <person name="Chang W.E."/>
            <person name="Higgs B.W."/>
            <person name="Demirev P."/>
            <person name="Lindquist J."/>
            <person name="Liem A."/>
            <person name="Fochler E."/>
            <person name="Read T.D."/>
            <person name="Tapia R."/>
            <person name="Johnson S."/>
            <person name="Bishop-Lilly K.A."/>
            <person name="Detter C."/>
            <person name="Han C."/>
            <person name="Sozhamannan S."/>
            <person name="Rosenzweig C.N."/>
            <person name="Skowronski E.W."/>
        </authorList>
    </citation>
    <scope>NUCLEOTIDE SEQUENCE [LARGE SCALE GENOMIC DNA]</scope>
    <source>
        <strain evidence="16 17">AIT1</strain>
    </source>
</reference>
<dbReference type="PROSITE" id="PS00394">
    <property type="entry name" value="DNA_PHOTOLYASES_1_1"/>
    <property type="match status" value="1"/>
</dbReference>
<evidence type="ECO:0000256" key="12">
    <source>
        <dbReference type="PIRSR" id="PIRSR602081-1"/>
    </source>
</evidence>
<dbReference type="GO" id="GO:0009416">
    <property type="term" value="P:response to light stimulus"/>
    <property type="evidence" value="ECO:0007669"/>
    <property type="project" value="TreeGrafter"/>
</dbReference>
<evidence type="ECO:0000313" key="16">
    <source>
        <dbReference type="EMBL" id="RUO44014.1"/>
    </source>
</evidence>
<dbReference type="PANTHER" id="PTHR11455">
    <property type="entry name" value="CRYPTOCHROME"/>
    <property type="match status" value="1"/>
</dbReference>
<keyword evidence="17" id="KW-1185">Reference proteome</keyword>
<dbReference type="PRINTS" id="PR00147">
    <property type="entry name" value="DNAPHOTLYASE"/>
</dbReference>
<dbReference type="Pfam" id="PF03441">
    <property type="entry name" value="FAD_binding_7"/>
    <property type="match status" value="1"/>
</dbReference>
<evidence type="ECO:0000256" key="13">
    <source>
        <dbReference type="PIRSR" id="PIRSR602081-2"/>
    </source>
</evidence>
<dbReference type="PROSITE" id="PS51645">
    <property type="entry name" value="PHR_CRY_ALPHA_BETA"/>
    <property type="match status" value="1"/>
</dbReference>
<dbReference type="Gene3D" id="1.10.579.10">
    <property type="entry name" value="DNA Cyclobutane Dipyrimidine Photolyase, subunit A, domain 3"/>
    <property type="match status" value="1"/>
</dbReference>
<protein>
    <recommendedName>
        <fullName evidence="4">Deoxyribodipyrimidine photo-lyase</fullName>
        <ecNumber evidence="3">4.1.99.3</ecNumber>
    </recommendedName>
    <alternativeName>
        <fullName evidence="8">DNA photolyase</fullName>
    </alternativeName>
    <alternativeName>
        <fullName evidence="11">Photoreactivating enzyme</fullName>
    </alternativeName>
</protein>
<dbReference type="EMBL" id="PIPQ01000001">
    <property type="protein sequence ID" value="RUO44014.1"/>
    <property type="molecule type" value="Genomic_DNA"/>
</dbReference>
<dbReference type="RefSeq" id="WP_126756410.1">
    <property type="nucleotide sequence ID" value="NZ_PIPQ01000001.1"/>
</dbReference>
<feature type="domain" description="Photolyase/cryptochrome alpha/beta" evidence="15">
    <location>
        <begin position="1"/>
        <end position="134"/>
    </location>
</feature>
<dbReference type="GO" id="GO:0003677">
    <property type="term" value="F:DNA binding"/>
    <property type="evidence" value="ECO:0007669"/>
    <property type="project" value="TreeGrafter"/>
</dbReference>
<dbReference type="GO" id="GO:0000719">
    <property type="term" value="P:photoreactive repair"/>
    <property type="evidence" value="ECO:0007669"/>
    <property type="project" value="UniProtKB-ARBA"/>
</dbReference>
<organism evidence="16 17">
    <name type="scientific">Aliidiomarina taiwanensis</name>
    <dbReference type="NCBI Taxonomy" id="946228"/>
    <lineage>
        <taxon>Bacteria</taxon>
        <taxon>Pseudomonadati</taxon>
        <taxon>Pseudomonadota</taxon>
        <taxon>Gammaproteobacteria</taxon>
        <taxon>Alteromonadales</taxon>
        <taxon>Idiomarinaceae</taxon>
        <taxon>Aliidiomarina</taxon>
    </lineage>
</organism>
<feature type="site" description="Electron transfer via tryptophanyl radical" evidence="13">
    <location>
        <position position="382"/>
    </location>
</feature>
<evidence type="ECO:0000256" key="5">
    <source>
        <dbReference type="ARBA" id="ARBA00022630"/>
    </source>
</evidence>
<dbReference type="InterPro" id="IPR002081">
    <property type="entry name" value="Cryptochrome/DNA_photolyase_1"/>
</dbReference>
<dbReference type="InterPro" id="IPR006050">
    <property type="entry name" value="DNA_photolyase_N"/>
</dbReference>
<keyword evidence="7 14" id="KW-0157">Chromophore</keyword>
<evidence type="ECO:0000256" key="4">
    <source>
        <dbReference type="ARBA" id="ARBA00014046"/>
    </source>
</evidence>
<comment type="caution">
    <text evidence="16">The sequence shown here is derived from an EMBL/GenBank/DDBJ whole genome shotgun (WGS) entry which is preliminary data.</text>
</comment>
<dbReference type="SUPFAM" id="SSF52425">
    <property type="entry name" value="Cryptochrome/photolyase, N-terminal domain"/>
    <property type="match status" value="1"/>
</dbReference>
<feature type="site" description="Electron transfer via tryptophanyl radical" evidence="13">
    <location>
        <position position="359"/>
    </location>
</feature>
<evidence type="ECO:0000256" key="11">
    <source>
        <dbReference type="ARBA" id="ARBA00083107"/>
    </source>
</evidence>
<dbReference type="Gene3D" id="3.40.50.620">
    <property type="entry name" value="HUPs"/>
    <property type="match status" value="1"/>
</dbReference>
<evidence type="ECO:0000256" key="1">
    <source>
        <dbReference type="ARBA" id="ARBA00001932"/>
    </source>
</evidence>
<evidence type="ECO:0000256" key="14">
    <source>
        <dbReference type="RuleBase" id="RU004182"/>
    </source>
</evidence>
<comment type="similarity">
    <text evidence="2">Belongs to the DNA photolyase class-1 family.</text>
</comment>
<evidence type="ECO:0000256" key="2">
    <source>
        <dbReference type="ARBA" id="ARBA00005862"/>
    </source>
</evidence>
<keyword evidence="6 12" id="KW-0274">FAD</keyword>
<feature type="binding site" evidence="12">
    <location>
        <position position="271"/>
    </location>
    <ligand>
        <name>FAD</name>
        <dbReference type="ChEBI" id="CHEBI:57692"/>
    </ligand>
</feature>
<dbReference type="InterPro" id="IPR005101">
    <property type="entry name" value="Cryptochr/Photolyase_FAD-bd"/>
</dbReference>
<comment type="similarity">
    <text evidence="14">Belongs to the DNA photolyase family.</text>
</comment>
<sequence>MTAVIWFKQDLRLQDNTAVAQAWHNHERVVALVTQTEKTWQKHHWAPIKRDLYERRLNALASELAALGVPLHVINAESYCQVPACVLQFMQKQQAQQLYFNREYPLDEKRRDQAVVGWLQQHGIQSHVSDDLLLVVPERIYTGQGHYYKKFTPFYKRWLAVLAEQGVSAPQHLPAKGPPIGLPEKVTLFGDKVSSAAWRADTQAIHAAMEQYYHERLHDYAQNRDIPALNGTSALSPYIENGSLGVATLARKLAQLTPDFPDGLEPGASTWLSELAWREFYQHLMWHVPRLSQGKGFQEETDAYPWVNSEERFTAWCEGRTGFPIIDAGMRQLKATGWMHNRVRMLVASFLVKDLHLDWRLEEAYFMQNLVDGSFAANNGGWQWSAGTGTDAAPYFRVFNPERQSEKFDPAGQYIRIWVKELADVPAKHIHAPWQWLQQYARANPYPKPIVEHSQMRELFTQTFKQVKNGLL</sequence>
<feature type="binding site" evidence="12">
    <location>
        <begin position="274"/>
        <end position="281"/>
    </location>
    <ligand>
        <name>FAD</name>
        <dbReference type="ChEBI" id="CHEBI:57692"/>
    </ligand>
</feature>
<dbReference type="InterPro" id="IPR036134">
    <property type="entry name" value="Crypto/Photolyase_FAD-like_sf"/>
</dbReference>
<feature type="binding site" evidence="12">
    <location>
        <position position="220"/>
    </location>
    <ligand>
        <name>FAD</name>
        <dbReference type="ChEBI" id="CHEBI:57692"/>
    </ligand>
</feature>
<evidence type="ECO:0000259" key="15">
    <source>
        <dbReference type="PROSITE" id="PS51645"/>
    </source>
</evidence>
<dbReference type="InterPro" id="IPR014729">
    <property type="entry name" value="Rossmann-like_a/b/a_fold"/>
</dbReference>
<dbReference type="PROSITE" id="PS00691">
    <property type="entry name" value="DNA_PHOTOLYASES_1_2"/>
    <property type="match status" value="1"/>
</dbReference>
<evidence type="ECO:0000256" key="9">
    <source>
        <dbReference type="ARBA" id="ARBA00033999"/>
    </source>
</evidence>
<accession>A0A432X9L5</accession>